<dbReference type="Pfam" id="PF14092">
    <property type="entry name" value="DUF4270"/>
    <property type="match status" value="1"/>
</dbReference>
<proteinExistence type="predicted"/>
<evidence type="ECO:0000256" key="1">
    <source>
        <dbReference type="SAM" id="SignalP"/>
    </source>
</evidence>
<reference evidence="2" key="2">
    <citation type="submission" date="2021-04" db="EMBL/GenBank/DDBJ databases">
        <authorList>
            <person name="Gilroy R."/>
        </authorList>
    </citation>
    <scope>NUCLEOTIDE SEQUENCE</scope>
    <source>
        <strain evidence="2">ChiHecec2B26-12326</strain>
    </source>
</reference>
<comment type="caution">
    <text evidence="2">The sequence shown here is derived from an EMBL/GenBank/DDBJ whole genome shotgun (WGS) entry which is preliminary data.</text>
</comment>
<protein>
    <submittedName>
        <fullName evidence="2">DUF4270 domain-containing protein</fullName>
    </submittedName>
</protein>
<gene>
    <name evidence="2" type="ORF">H9848_08860</name>
</gene>
<sequence length="444" mass="49734">MVTTKIIRSLRLAGLGLLAGGLSACYDTYNTYGSDLVEPSFRSVLVDSCTVTMTSVLIDSVETSGKEIALAGRYEHPLWGSIAARSFIAYERPSYTTDADETVLLDSLVLSLRYDTRFLGDTMRAQTFSIHQLTEKIALNDNGYLYNKSDVAYDPEALATYSFIPKPASGERMDIRLSDALGQELLERFHARDRVTTDNDRFADYFRGVAIIPDETTSESLLSFAVNDSSCALVLYYHLFDEQSTKQELWFLPYTETQFNHVEQDASGTALADKEGTGEGLLSEEIDACGILFGGLGWYVKLDFPYLNNLMEHGKQVDIESATLQLYPEPGTYSGFNALPDSVYLYYLDGSTVNRDVVANYLGSEVTRGTLSYDDTYADNTYYSFDVTEFLREELGAFGMYKHSLQLAFNSDDYTGTCRNLTFCDQRGTCPIVLQIIYTIYESY</sequence>
<evidence type="ECO:0000313" key="3">
    <source>
        <dbReference type="Proteomes" id="UP000823847"/>
    </source>
</evidence>
<accession>A0A9D2BQI2</accession>
<dbReference type="InterPro" id="IPR025366">
    <property type="entry name" value="DUF4270"/>
</dbReference>
<reference evidence="2" key="1">
    <citation type="journal article" date="2021" name="PeerJ">
        <title>Extensive microbial diversity within the chicken gut microbiome revealed by metagenomics and culture.</title>
        <authorList>
            <person name="Gilroy R."/>
            <person name="Ravi A."/>
            <person name="Getino M."/>
            <person name="Pursley I."/>
            <person name="Horton D.L."/>
            <person name="Alikhan N.F."/>
            <person name="Baker D."/>
            <person name="Gharbi K."/>
            <person name="Hall N."/>
            <person name="Watson M."/>
            <person name="Adriaenssens E.M."/>
            <person name="Foster-Nyarko E."/>
            <person name="Jarju S."/>
            <person name="Secka A."/>
            <person name="Antonio M."/>
            <person name="Oren A."/>
            <person name="Chaudhuri R.R."/>
            <person name="La Ragione R."/>
            <person name="Hildebrand F."/>
            <person name="Pallen M.J."/>
        </authorList>
    </citation>
    <scope>NUCLEOTIDE SEQUENCE</scope>
    <source>
        <strain evidence="2">ChiHecec2B26-12326</strain>
    </source>
</reference>
<dbReference type="Proteomes" id="UP000823847">
    <property type="component" value="Unassembled WGS sequence"/>
</dbReference>
<dbReference type="PROSITE" id="PS51257">
    <property type="entry name" value="PROKAR_LIPOPROTEIN"/>
    <property type="match status" value="1"/>
</dbReference>
<name>A0A9D2BQI2_9BACT</name>
<organism evidence="2 3">
    <name type="scientific">Candidatus Parabacteroides intestinigallinarum</name>
    <dbReference type="NCBI Taxonomy" id="2838722"/>
    <lineage>
        <taxon>Bacteria</taxon>
        <taxon>Pseudomonadati</taxon>
        <taxon>Bacteroidota</taxon>
        <taxon>Bacteroidia</taxon>
        <taxon>Bacteroidales</taxon>
        <taxon>Tannerellaceae</taxon>
        <taxon>Parabacteroides</taxon>
    </lineage>
</organism>
<dbReference type="AlphaFoldDB" id="A0A9D2BQI2"/>
<feature type="signal peptide" evidence="1">
    <location>
        <begin position="1"/>
        <end position="24"/>
    </location>
</feature>
<evidence type="ECO:0000313" key="2">
    <source>
        <dbReference type="EMBL" id="HIX86697.1"/>
    </source>
</evidence>
<keyword evidence="1" id="KW-0732">Signal</keyword>
<feature type="chain" id="PRO_5039323055" evidence="1">
    <location>
        <begin position="25"/>
        <end position="444"/>
    </location>
</feature>
<dbReference type="EMBL" id="DXEN01000066">
    <property type="protein sequence ID" value="HIX86697.1"/>
    <property type="molecule type" value="Genomic_DNA"/>
</dbReference>